<dbReference type="KEGG" id="pmq:PM3016_5464"/>
<dbReference type="AlphaFoldDB" id="H6NDW5"/>
<dbReference type="STRING" id="1116391.PM3016_5464"/>
<keyword evidence="2" id="KW-1185">Reference proteome</keyword>
<evidence type="ECO:0000313" key="2">
    <source>
        <dbReference type="Proteomes" id="UP000007523"/>
    </source>
</evidence>
<evidence type="ECO:0000313" key="1">
    <source>
        <dbReference type="EMBL" id="AFC32164.1"/>
    </source>
</evidence>
<proteinExistence type="predicted"/>
<organism evidence="1 2">
    <name type="scientific">Paenibacillus mucilaginosus 3016</name>
    <dbReference type="NCBI Taxonomy" id="1116391"/>
    <lineage>
        <taxon>Bacteria</taxon>
        <taxon>Bacillati</taxon>
        <taxon>Bacillota</taxon>
        <taxon>Bacilli</taxon>
        <taxon>Bacillales</taxon>
        <taxon>Paenibacillaceae</taxon>
        <taxon>Paenibacillus</taxon>
    </lineage>
</organism>
<reference evidence="1 2" key="1">
    <citation type="journal article" date="2012" name="J. Bacteriol.">
        <title>Complete Genome Sequence of Paenibacillus mucilaginosus 3016, a Bacterium Functional as Microbial Fertilizer.</title>
        <authorList>
            <person name="Ma M."/>
            <person name="Wang Z."/>
            <person name="Li L."/>
            <person name="Jiang X."/>
            <person name="Guan D."/>
            <person name="Cao F."/>
            <person name="Chen H."/>
            <person name="Wang X."/>
            <person name="Shen D."/>
            <person name="Du B."/>
            <person name="Li J."/>
        </authorList>
    </citation>
    <scope>NUCLEOTIDE SEQUENCE [LARGE SCALE GENOMIC DNA]</scope>
    <source>
        <strain evidence="1 2">3016</strain>
    </source>
</reference>
<protein>
    <submittedName>
        <fullName evidence="1">Uncharacterized protein</fullName>
    </submittedName>
</protein>
<dbReference type="Proteomes" id="UP000007523">
    <property type="component" value="Chromosome"/>
</dbReference>
<sequence length="61" mass="6794">MDPTMRAIIRRIIDDLETKARQLQVPNMHGASGEYVEGFKTGKSAGLFQASMELEKVLQDA</sequence>
<dbReference type="RefSeq" id="WP_014371600.1">
    <property type="nucleotide sequence ID" value="NC_016935.1"/>
</dbReference>
<dbReference type="EMBL" id="CP003235">
    <property type="protein sequence ID" value="AFC32164.1"/>
    <property type="molecule type" value="Genomic_DNA"/>
</dbReference>
<accession>H6NDW5</accession>
<name>H6NDW5_9BACL</name>
<gene>
    <name evidence="1" type="ORF">PM3016_5464</name>
</gene>
<dbReference type="HOGENOM" id="CLU_2918308_0_0_9"/>